<dbReference type="InParanoid" id="A0A167RCV6"/>
<organism evidence="1 2">
    <name type="scientific">Phycomyces blakesleeanus (strain ATCC 8743b / DSM 1359 / FGSC 10004 / NBRC 33097 / NRRL 1555)</name>
    <dbReference type="NCBI Taxonomy" id="763407"/>
    <lineage>
        <taxon>Eukaryota</taxon>
        <taxon>Fungi</taxon>
        <taxon>Fungi incertae sedis</taxon>
        <taxon>Mucoromycota</taxon>
        <taxon>Mucoromycotina</taxon>
        <taxon>Mucoromycetes</taxon>
        <taxon>Mucorales</taxon>
        <taxon>Phycomycetaceae</taxon>
        <taxon>Phycomyces</taxon>
    </lineage>
</organism>
<accession>A0A167RCV6</accession>
<sequence>MRLGCPLEILRDRGANFTSKRAAAYLIRTKSNHRPTFAFTHAQMVNGNNHDRTRKPWKSYTHNLVSPPKRQYNTFGGGGNSLVLVWIRFSIESGLKTFSHHPADRSFTESTVKPNLTCLFTEKTIRALASHWRRSSHLSVPLIYFYQARKRIVTTVPHLGTVVSRTIQIPLSTTPMGSRFESSPTRTECPCPYAQTSTPSAPYCHFLLLFTPTSYLLVILSTCPRLPPKLSSSTRTAPHPPHHIHFTTSTSPHPLHHIHFTTSTSPHPLHHIHFTTSTSPHPLHHIHFTTSTSPHPLHHIPLTASLSPQAPTLTSASFPNNIPPFHHSHPQPPSPLRRFHSRLLPSGRLVVWSSGLPVFQSSVHPATTLLLLVMN</sequence>
<keyword evidence="2" id="KW-1185">Reference proteome</keyword>
<protein>
    <submittedName>
        <fullName evidence="1">Uncharacterized protein</fullName>
    </submittedName>
</protein>
<dbReference type="RefSeq" id="XP_018299404.1">
    <property type="nucleotide sequence ID" value="XM_018442899.1"/>
</dbReference>
<evidence type="ECO:0000313" key="2">
    <source>
        <dbReference type="Proteomes" id="UP000077315"/>
    </source>
</evidence>
<gene>
    <name evidence="1" type="ORF">PHYBLDRAFT_73687</name>
</gene>
<dbReference type="GeneID" id="29003805"/>
<name>A0A167RCV6_PHYB8</name>
<dbReference type="Proteomes" id="UP000077315">
    <property type="component" value="Unassembled WGS sequence"/>
</dbReference>
<dbReference type="EMBL" id="KV440971">
    <property type="protein sequence ID" value="OAD81364.1"/>
    <property type="molecule type" value="Genomic_DNA"/>
</dbReference>
<proteinExistence type="predicted"/>
<evidence type="ECO:0000313" key="1">
    <source>
        <dbReference type="EMBL" id="OAD81364.1"/>
    </source>
</evidence>
<reference evidence="2" key="1">
    <citation type="submission" date="2015-06" db="EMBL/GenBank/DDBJ databases">
        <title>Expansion of signal transduction pathways in fungi by whole-genome duplication.</title>
        <authorList>
            <consortium name="DOE Joint Genome Institute"/>
            <person name="Corrochano L.M."/>
            <person name="Kuo A."/>
            <person name="Marcet-Houben M."/>
            <person name="Polaino S."/>
            <person name="Salamov A."/>
            <person name="Villalobos J.M."/>
            <person name="Alvarez M.I."/>
            <person name="Avalos J."/>
            <person name="Benito E.P."/>
            <person name="Benoit I."/>
            <person name="Burger G."/>
            <person name="Camino L.P."/>
            <person name="Canovas D."/>
            <person name="Cerda-Olmedo E."/>
            <person name="Cheng J.-F."/>
            <person name="Dominguez A."/>
            <person name="Elias M."/>
            <person name="Eslava A.P."/>
            <person name="Glaser F."/>
            <person name="Grimwood J."/>
            <person name="Gutierrez G."/>
            <person name="Heitman J."/>
            <person name="Henrissat B."/>
            <person name="Iturriaga E.A."/>
            <person name="Lang B.F."/>
            <person name="Lavin J.L."/>
            <person name="Lee S."/>
            <person name="Li W."/>
            <person name="Lindquist E."/>
            <person name="Lopez-Garcia S."/>
            <person name="Luque E.M."/>
            <person name="Marcos A.T."/>
            <person name="Martin J."/>
            <person name="McCluskey K."/>
            <person name="Medina H.R."/>
            <person name="Miralles-Duran A."/>
            <person name="Miyazaki A."/>
            <person name="Munoz-Torres E."/>
            <person name="Oguiza J.A."/>
            <person name="Ohm R."/>
            <person name="Olmedo M."/>
            <person name="Orejas M."/>
            <person name="Ortiz-Castellanos L."/>
            <person name="Pisabarro A.G."/>
            <person name="Rodriguez-Romero J."/>
            <person name="Ruiz-Herrera J."/>
            <person name="Ruiz-Vazquez R."/>
            <person name="Sanz C."/>
            <person name="Schackwitz W."/>
            <person name="Schmutz J."/>
            <person name="Shahriari M."/>
            <person name="Shelest E."/>
            <person name="Silva-Franco F."/>
            <person name="Soanes D."/>
            <person name="Syed K."/>
            <person name="Tagua V.G."/>
            <person name="Talbot N.J."/>
            <person name="Thon M."/>
            <person name="De vries R.P."/>
            <person name="Wiebenga A."/>
            <person name="Yadav J.S."/>
            <person name="Braun E.L."/>
            <person name="Baker S."/>
            <person name="Garre V."/>
            <person name="Horwitz B."/>
            <person name="Torres-Martinez S."/>
            <person name="Idnurm A."/>
            <person name="Herrera-Estrella A."/>
            <person name="Gabaldon T."/>
            <person name="Grigoriev I.V."/>
        </authorList>
    </citation>
    <scope>NUCLEOTIDE SEQUENCE [LARGE SCALE GENOMIC DNA]</scope>
    <source>
        <strain evidence="2">NRRL 1555(-)</strain>
    </source>
</reference>
<dbReference type="VEuPathDB" id="FungiDB:PHYBLDRAFT_73687"/>
<dbReference type="AlphaFoldDB" id="A0A167RCV6"/>